<evidence type="ECO:0000313" key="4">
    <source>
        <dbReference type="EMBL" id="GDY28958.1"/>
    </source>
</evidence>
<evidence type="ECO:0000256" key="2">
    <source>
        <dbReference type="PROSITE-ProRule" id="PRU01161"/>
    </source>
</evidence>
<dbReference type="Pfam" id="PF01734">
    <property type="entry name" value="Patatin"/>
    <property type="match status" value="1"/>
</dbReference>
<comment type="caution">
    <text evidence="4">The sequence shown here is derived from an EMBL/GenBank/DDBJ whole genome shotgun (WGS) entry which is preliminary data.</text>
</comment>
<feature type="short sequence motif" description="GXSXG" evidence="2">
    <location>
        <begin position="44"/>
        <end position="48"/>
    </location>
</feature>
<feature type="short sequence motif" description="DGA/G" evidence="2">
    <location>
        <begin position="208"/>
        <end position="210"/>
    </location>
</feature>
<reference evidence="5" key="1">
    <citation type="submission" date="2019-04" db="EMBL/GenBank/DDBJ databases">
        <title>Draft genome sequence of Pseudonocardiaceae bacterium SL3-2-4.</title>
        <authorList>
            <person name="Ningsih F."/>
            <person name="Yokota A."/>
            <person name="Sakai Y."/>
            <person name="Nanatani K."/>
            <person name="Yabe S."/>
            <person name="Oetari A."/>
            <person name="Sjamsuridzal W."/>
        </authorList>
    </citation>
    <scope>NUCLEOTIDE SEQUENCE [LARGE SCALE GENOMIC DNA]</scope>
    <source>
        <strain evidence="5">SL3-2-4</strain>
    </source>
</reference>
<dbReference type="InterPro" id="IPR016035">
    <property type="entry name" value="Acyl_Trfase/lysoPLipase"/>
</dbReference>
<name>A0A4D4J2E5_9PSEU</name>
<keyword evidence="2" id="KW-0442">Lipid degradation</keyword>
<dbReference type="Proteomes" id="UP000298860">
    <property type="component" value="Unassembled WGS sequence"/>
</dbReference>
<gene>
    <name evidence="4" type="ORF">GTS_05910</name>
</gene>
<proteinExistence type="predicted"/>
<dbReference type="PROSITE" id="PS51635">
    <property type="entry name" value="PNPLA"/>
    <property type="match status" value="1"/>
</dbReference>
<feature type="active site" description="Proton acceptor" evidence="2">
    <location>
        <position position="208"/>
    </location>
</feature>
<keyword evidence="1 2" id="KW-0443">Lipid metabolism</keyword>
<dbReference type="PANTHER" id="PTHR46394">
    <property type="entry name" value="ANNEXIN"/>
    <property type="match status" value="1"/>
</dbReference>
<accession>A0A4D4J2E5</accession>
<keyword evidence="2" id="KW-0378">Hydrolase</keyword>
<dbReference type="GO" id="GO:0016042">
    <property type="term" value="P:lipid catabolic process"/>
    <property type="evidence" value="ECO:0007669"/>
    <property type="project" value="UniProtKB-UniRule"/>
</dbReference>
<sequence>MALMPDDRKPVDLVLEGGGVKGIGLLGAVLTLYDAGYRFERVAGTSAGAIVAALVAAYQKAGRDLHELEEVMRGVDYGRFADGSLLERVTGRIGEGVEMLLHDGAHTGGYLTEWLGPLLEGAGVKTFADLRLTDPGSSLAEYQCYSLVVHASDLSRRVLVRLPWDYDQYGQVADEQLVVDAVRASMSIPFYFRPVQVRTDKGTATWVDGGLLSNFPITVFDRTDGKPERWPTWGVKLSGEPRDSRDRPVSNALSMLFCCVETLLSDWNRYRLEEEGVNRRTIHVNTDGVSAIDFGIDAETRDRLFRNGEQAAERFLAQLPPD</sequence>
<dbReference type="Gene3D" id="3.40.1090.10">
    <property type="entry name" value="Cytosolic phospholipase A2 catalytic domain"/>
    <property type="match status" value="2"/>
</dbReference>
<keyword evidence="5" id="KW-1185">Reference proteome</keyword>
<feature type="short sequence motif" description="GXGXXG" evidence="2">
    <location>
        <begin position="17"/>
        <end position="22"/>
    </location>
</feature>
<dbReference type="PANTHER" id="PTHR46394:SF1">
    <property type="entry name" value="PNPLA DOMAIN-CONTAINING PROTEIN"/>
    <property type="match status" value="1"/>
</dbReference>
<evidence type="ECO:0000313" key="5">
    <source>
        <dbReference type="Proteomes" id="UP000298860"/>
    </source>
</evidence>
<organism evidence="4 5">
    <name type="scientific">Gandjariella thermophila</name>
    <dbReference type="NCBI Taxonomy" id="1931992"/>
    <lineage>
        <taxon>Bacteria</taxon>
        <taxon>Bacillati</taxon>
        <taxon>Actinomycetota</taxon>
        <taxon>Actinomycetes</taxon>
        <taxon>Pseudonocardiales</taxon>
        <taxon>Pseudonocardiaceae</taxon>
        <taxon>Gandjariella</taxon>
    </lineage>
</organism>
<dbReference type="InterPro" id="IPR052580">
    <property type="entry name" value="Lipid_Hydrolase"/>
</dbReference>
<dbReference type="InterPro" id="IPR002641">
    <property type="entry name" value="PNPLA_dom"/>
</dbReference>
<dbReference type="EMBL" id="BJFL01000002">
    <property type="protein sequence ID" value="GDY28958.1"/>
    <property type="molecule type" value="Genomic_DNA"/>
</dbReference>
<dbReference type="AlphaFoldDB" id="A0A4D4J2E5"/>
<evidence type="ECO:0000256" key="1">
    <source>
        <dbReference type="ARBA" id="ARBA00023098"/>
    </source>
</evidence>
<evidence type="ECO:0000259" key="3">
    <source>
        <dbReference type="PROSITE" id="PS51635"/>
    </source>
</evidence>
<protein>
    <recommendedName>
        <fullName evidence="3">PNPLA domain-containing protein</fullName>
    </recommendedName>
</protein>
<dbReference type="SUPFAM" id="SSF52151">
    <property type="entry name" value="FabD/lysophospholipase-like"/>
    <property type="match status" value="1"/>
</dbReference>
<dbReference type="CDD" id="cd07207">
    <property type="entry name" value="Pat_ExoU_VipD_like"/>
    <property type="match status" value="1"/>
</dbReference>
<feature type="active site" description="Nucleophile" evidence="2">
    <location>
        <position position="46"/>
    </location>
</feature>
<feature type="domain" description="PNPLA" evidence="3">
    <location>
        <begin position="13"/>
        <end position="221"/>
    </location>
</feature>
<dbReference type="GO" id="GO:0016787">
    <property type="term" value="F:hydrolase activity"/>
    <property type="evidence" value="ECO:0007669"/>
    <property type="project" value="UniProtKB-UniRule"/>
</dbReference>